<dbReference type="InterPro" id="IPR014776">
    <property type="entry name" value="4pyrrole_Mease_sub2"/>
</dbReference>
<evidence type="ECO:0000313" key="10">
    <source>
        <dbReference type="Proteomes" id="UP001524547"/>
    </source>
</evidence>
<accession>A0ABT1VZZ9</accession>
<keyword evidence="6" id="KW-0949">S-adenosyl-L-methionine</keyword>
<keyword evidence="10" id="KW-1185">Reference proteome</keyword>
<evidence type="ECO:0000256" key="2">
    <source>
        <dbReference type="ARBA" id="ARBA00005879"/>
    </source>
</evidence>
<dbReference type="GO" id="GO:0030788">
    <property type="term" value="F:precorrin-2 C20-methyltransferase activity"/>
    <property type="evidence" value="ECO:0007669"/>
    <property type="project" value="UniProtKB-EC"/>
</dbReference>
<dbReference type="InterPro" id="IPR000878">
    <property type="entry name" value="4pyrrol_Mease"/>
</dbReference>
<feature type="domain" description="Tetrapyrrole methylase" evidence="8">
    <location>
        <begin position="16"/>
        <end position="228"/>
    </location>
</feature>
<keyword evidence="4 9" id="KW-0489">Methyltransferase</keyword>
<name>A0ABT1VZZ9_9PROT</name>
<evidence type="ECO:0000256" key="4">
    <source>
        <dbReference type="ARBA" id="ARBA00022603"/>
    </source>
</evidence>
<dbReference type="InterPro" id="IPR035996">
    <property type="entry name" value="4pyrrol_Methylase_sf"/>
</dbReference>
<dbReference type="Gene3D" id="3.30.950.10">
    <property type="entry name" value="Methyltransferase, Cobalt-precorrin-4 Transmethylase, Domain 2"/>
    <property type="match status" value="1"/>
</dbReference>
<evidence type="ECO:0000256" key="6">
    <source>
        <dbReference type="ARBA" id="ARBA00022691"/>
    </source>
</evidence>
<protein>
    <submittedName>
        <fullName evidence="9">Precorrin-2 C(20)-methyltransferase</fullName>
        <ecNumber evidence="9">2.1.1.130</ecNumber>
    </submittedName>
</protein>
<dbReference type="NCBIfam" id="NF004647">
    <property type="entry name" value="PRK05990.1"/>
    <property type="match status" value="1"/>
</dbReference>
<proteinExistence type="inferred from homology"/>
<comment type="similarity">
    <text evidence="2 7">Belongs to the precorrin methyltransferase family.</text>
</comment>
<organism evidence="9 10">
    <name type="scientific">Rhizosaccharibacter radicis</name>
    <dbReference type="NCBI Taxonomy" id="2782605"/>
    <lineage>
        <taxon>Bacteria</taxon>
        <taxon>Pseudomonadati</taxon>
        <taxon>Pseudomonadota</taxon>
        <taxon>Alphaproteobacteria</taxon>
        <taxon>Acetobacterales</taxon>
        <taxon>Acetobacteraceae</taxon>
        <taxon>Rhizosaccharibacter</taxon>
    </lineage>
</organism>
<dbReference type="InterPro" id="IPR006364">
    <property type="entry name" value="CobI/CbiL/CobIJ_dom"/>
</dbReference>
<dbReference type="PANTHER" id="PTHR43467:SF2">
    <property type="entry name" value="COBALT-PRECORRIN-2 C(20)-METHYLTRANSFERASE"/>
    <property type="match status" value="1"/>
</dbReference>
<dbReference type="Gene3D" id="3.40.1010.10">
    <property type="entry name" value="Cobalt-precorrin-4 Transmethylase, Domain 1"/>
    <property type="match status" value="1"/>
</dbReference>
<dbReference type="GO" id="GO:0032259">
    <property type="term" value="P:methylation"/>
    <property type="evidence" value="ECO:0007669"/>
    <property type="project" value="UniProtKB-KW"/>
</dbReference>
<dbReference type="EC" id="2.1.1.130" evidence="9"/>
<comment type="caution">
    <text evidence="9">The sequence shown here is derived from an EMBL/GenBank/DDBJ whole genome shotgun (WGS) entry which is preliminary data.</text>
</comment>
<keyword evidence="5 9" id="KW-0808">Transferase</keyword>
<evidence type="ECO:0000256" key="7">
    <source>
        <dbReference type="PIRNR" id="PIRNR036427"/>
    </source>
</evidence>
<dbReference type="NCBIfam" id="TIGR01467">
    <property type="entry name" value="cobI_cbiL"/>
    <property type="match status" value="1"/>
</dbReference>
<evidence type="ECO:0000256" key="5">
    <source>
        <dbReference type="ARBA" id="ARBA00022679"/>
    </source>
</evidence>
<evidence type="ECO:0000313" key="9">
    <source>
        <dbReference type="EMBL" id="MCQ8241289.1"/>
    </source>
</evidence>
<comment type="pathway">
    <text evidence="1">Cofactor biosynthesis; adenosylcobalamin biosynthesis.</text>
</comment>
<dbReference type="InterPro" id="IPR014777">
    <property type="entry name" value="4pyrrole_Mease_sub1"/>
</dbReference>
<dbReference type="Pfam" id="PF00590">
    <property type="entry name" value="TP_methylase"/>
    <property type="match status" value="1"/>
</dbReference>
<sequence length="253" mass="27203">MTDIPMAAGATSRPGTLHVLGMGPGDPELVTAKALRILSETGVVAFFAKQGRVGHARGIAGDRIRAGAVELRLEYPFTTEVPVSDPRYLRDIGSFYEDCAARLSRPLAAGQDVALLCEGDPFFYGSSMYLFDRLSASFPHQVVPGVTGMSGCWTAAGLPITHGDDVLSVLPGTLPEEVLTERLRHTDAAVIMKVGRNLPRIVSALRRAGLGERAVYVERGTQATQRLLSLEDAASLDAPYFSMILVPGRQRPR</sequence>
<dbReference type="InterPro" id="IPR012382">
    <property type="entry name" value="CobI/CbiL"/>
</dbReference>
<reference evidence="9 10" key="1">
    <citation type="submission" date="2022-06" db="EMBL/GenBank/DDBJ databases">
        <title>Rhizosaccharibacter gen. nov. sp. nov. KSS12, endophytic bacteria isolated from sugarcane.</title>
        <authorList>
            <person name="Pitiwittayakul N."/>
        </authorList>
    </citation>
    <scope>NUCLEOTIDE SEQUENCE [LARGE SCALE GENOMIC DNA]</scope>
    <source>
        <strain evidence="9 10">KSS12</strain>
    </source>
</reference>
<dbReference type="EMBL" id="JAMZEJ010000006">
    <property type="protein sequence ID" value="MCQ8241289.1"/>
    <property type="molecule type" value="Genomic_DNA"/>
</dbReference>
<dbReference type="SUPFAM" id="SSF53790">
    <property type="entry name" value="Tetrapyrrole methylase"/>
    <property type="match status" value="1"/>
</dbReference>
<evidence type="ECO:0000256" key="3">
    <source>
        <dbReference type="ARBA" id="ARBA00022573"/>
    </source>
</evidence>
<evidence type="ECO:0000256" key="1">
    <source>
        <dbReference type="ARBA" id="ARBA00004953"/>
    </source>
</evidence>
<evidence type="ECO:0000259" key="8">
    <source>
        <dbReference type="Pfam" id="PF00590"/>
    </source>
</evidence>
<dbReference type="PIRSF" id="PIRSF036427">
    <property type="entry name" value="Precrrn-2_mtase"/>
    <property type="match status" value="1"/>
</dbReference>
<dbReference type="PANTHER" id="PTHR43467">
    <property type="entry name" value="COBALT-PRECORRIN-2 C(20)-METHYLTRANSFERASE"/>
    <property type="match status" value="1"/>
</dbReference>
<dbReference type="CDD" id="cd11645">
    <property type="entry name" value="Precorrin_2_C20_MT"/>
    <property type="match status" value="1"/>
</dbReference>
<gene>
    <name evidence="9" type="ORF">NFI88_10610</name>
</gene>
<dbReference type="Proteomes" id="UP001524547">
    <property type="component" value="Unassembled WGS sequence"/>
</dbReference>
<dbReference type="RefSeq" id="WP_422920035.1">
    <property type="nucleotide sequence ID" value="NZ_JAMZEJ010000006.1"/>
</dbReference>
<keyword evidence="3" id="KW-0169">Cobalamin biosynthesis</keyword>